<name>A0A1S0TJI7_LOALO</name>
<organism evidence="1">
    <name type="scientific">Loa loa</name>
    <name type="common">Eye worm</name>
    <name type="synonym">Filaria loa</name>
    <dbReference type="NCBI Taxonomy" id="7209"/>
    <lineage>
        <taxon>Eukaryota</taxon>
        <taxon>Metazoa</taxon>
        <taxon>Ecdysozoa</taxon>
        <taxon>Nematoda</taxon>
        <taxon>Chromadorea</taxon>
        <taxon>Rhabditida</taxon>
        <taxon>Spirurina</taxon>
        <taxon>Spiruromorpha</taxon>
        <taxon>Filarioidea</taxon>
        <taxon>Onchocercidae</taxon>
        <taxon>Loa</taxon>
    </lineage>
</organism>
<dbReference type="EMBL" id="JH712187">
    <property type="protein sequence ID" value="EFO14546.1"/>
    <property type="molecule type" value="Genomic_DNA"/>
</dbReference>
<dbReference type="InParanoid" id="A0A1S0TJI7"/>
<dbReference type="RefSeq" id="XP_003149524.1">
    <property type="nucleotide sequence ID" value="XM_003149476.1"/>
</dbReference>
<dbReference type="KEGG" id="loa:LOAG_13973"/>
<protein>
    <submittedName>
        <fullName evidence="1">Uncharacterized protein</fullName>
    </submittedName>
</protein>
<gene>
    <name evidence="1" type="ORF">LOAG_13973</name>
</gene>
<dbReference type="OrthoDB" id="10598392at2759"/>
<dbReference type="AlphaFoldDB" id="A0A1S0TJI7"/>
<dbReference type="GeneID" id="9951446"/>
<accession>A0A1S0TJI7</accession>
<sequence length="106" mass="12325">MRRERVLPLNFRDTMGRERALLLNFRGIAMFDSGQAVKYNALWYSQCPIRVTLSSIPVVSPLVRRLGDQYITEYQPIFRPECQPNVIGEKCIICLQELLPIFSHIL</sequence>
<dbReference type="CTD" id="9951446"/>
<proteinExistence type="predicted"/>
<reference evidence="1" key="1">
    <citation type="submission" date="2012-04" db="EMBL/GenBank/DDBJ databases">
        <title>The Genome Sequence of Loa loa.</title>
        <authorList>
            <consortium name="The Broad Institute Genome Sequencing Platform"/>
            <consortium name="Broad Institute Genome Sequencing Center for Infectious Disease"/>
            <person name="Nutman T.B."/>
            <person name="Fink D.L."/>
            <person name="Russ C."/>
            <person name="Young S."/>
            <person name="Zeng Q."/>
            <person name="Gargeya S."/>
            <person name="Alvarado L."/>
            <person name="Berlin A."/>
            <person name="Chapman S.B."/>
            <person name="Chen Z."/>
            <person name="Freedman E."/>
            <person name="Gellesch M."/>
            <person name="Goldberg J."/>
            <person name="Griggs A."/>
            <person name="Gujja S."/>
            <person name="Heilman E.R."/>
            <person name="Heiman D."/>
            <person name="Howarth C."/>
            <person name="Mehta T."/>
            <person name="Neiman D."/>
            <person name="Pearson M."/>
            <person name="Roberts A."/>
            <person name="Saif S."/>
            <person name="Shea T."/>
            <person name="Shenoy N."/>
            <person name="Sisk P."/>
            <person name="Stolte C."/>
            <person name="Sykes S."/>
            <person name="White J."/>
            <person name="Yandava C."/>
            <person name="Haas B."/>
            <person name="Henn M.R."/>
            <person name="Nusbaum C."/>
            <person name="Birren B."/>
        </authorList>
    </citation>
    <scope>NUCLEOTIDE SEQUENCE [LARGE SCALE GENOMIC DNA]</scope>
</reference>
<evidence type="ECO:0000313" key="1">
    <source>
        <dbReference type="EMBL" id="EFO14546.1"/>
    </source>
</evidence>